<dbReference type="EMBL" id="CP002403">
    <property type="protein sequence ID" value="ADU21454.1"/>
    <property type="molecule type" value="Genomic_DNA"/>
</dbReference>
<dbReference type="KEGG" id="ral:Rumal_0928"/>
<dbReference type="Proteomes" id="UP000006919">
    <property type="component" value="Chromosome"/>
</dbReference>
<protein>
    <submittedName>
        <fullName evidence="1">Uncharacterized protein</fullName>
    </submittedName>
</protein>
<evidence type="ECO:0000313" key="1">
    <source>
        <dbReference type="EMBL" id="ADU21454.1"/>
    </source>
</evidence>
<accession>E6UBA4</accession>
<organism evidence="1 2">
    <name type="scientific">Ruminococcus albus (strain ATCC 27210 / DSM 20455 / JCM 14654 / NCDO 2250 / 7)</name>
    <dbReference type="NCBI Taxonomy" id="697329"/>
    <lineage>
        <taxon>Bacteria</taxon>
        <taxon>Bacillati</taxon>
        <taxon>Bacillota</taxon>
        <taxon>Clostridia</taxon>
        <taxon>Eubacteriales</taxon>
        <taxon>Oscillospiraceae</taxon>
        <taxon>Ruminococcus</taxon>
    </lineage>
</organism>
<gene>
    <name evidence="1" type="ordered locus">Rumal_0928</name>
</gene>
<reference evidence="1 2" key="1">
    <citation type="journal article" date="2011" name="J. Bacteriol.">
        <title>Complete genome of the cellulolytic ruminal bacterium Ruminococcus albus 7.</title>
        <authorList>
            <person name="Suen G."/>
            <person name="Stevenson D.M."/>
            <person name="Bruce D.C."/>
            <person name="Chertkov O."/>
            <person name="Copeland A."/>
            <person name="Cheng J.F."/>
            <person name="Detter C."/>
            <person name="Detter J.C."/>
            <person name="Goodwin L.A."/>
            <person name="Han C.S."/>
            <person name="Hauser L.J."/>
            <person name="Ivanova N.N."/>
            <person name="Kyrpides N.C."/>
            <person name="Land M.L."/>
            <person name="Lapidus A."/>
            <person name="Lucas S."/>
            <person name="Ovchinnikova G."/>
            <person name="Pitluck S."/>
            <person name="Tapia R."/>
            <person name="Woyke T."/>
            <person name="Boyum J."/>
            <person name="Mead D."/>
            <person name="Weimer P.J."/>
        </authorList>
    </citation>
    <scope>NUCLEOTIDE SEQUENCE [LARGE SCALE GENOMIC DNA]</scope>
    <source>
        <strain evidence="2">ATCC 27210 / DSM 20455 / JCM 14654 / NCDO 2250 / 7</strain>
    </source>
</reference>
<sequence length="48" mass="5686">MTKIRKIFESSPKNREARGRRICSTGAYVDADGRHDAHWDRIYGDRHR</sequence>
<proteinExistence type="predicted"/>
<dbReference type="HOGENOM" id="CLU_3157436_0_0_9"/>
<dbReference type="STRING" id="697329.Rumal_0928"/>
<name>E6UBA4_RUMA7</name>
<dbReference type="AlphaFoldDB" id="E6UBA4"/>
<evidence type="ECO:0000313" key="2">
    <source>
        <dbReference type="Proteomes" id="UP000006919"/>
    </source>
</evidence>